<protein>
    <submittedName>
        <fullName evidence="2">Replication protein VP4</fullName>
    </submittedName>
</protein>
<sequence length="332" mass="38485">MPCFSPLKGYKLPTPNPATGKHSIKILGAAKRFTQKGDRYFDYVEIPCGQCIGCKLKKSKEWAIRIMLEASLYDHNSFITLTYDNNHLPPNGSINKQDPVDFMKRLREFYGSGIRSYGCAEYGENFGRPHYHICLFNHHFPDAKQWTTRRGFPVYRSEKLEQLWPLGISEIGTLTFQSAAYVARYIMKKFTGPESESHYEVPDMETGELTPIEPERPICISRGGDPLKGGGGIGRPWLEKFKTDVFPKDFITINGQKMHPPKYFDYRLEIDNPEEYAIIKAQRRRNLDEALAREPDQRLDVKEFCMKQKLNLLKRNLENEPERHSQPKTRTK</sequence>
<accession>A0A2R3UAE7</accession>
<feature type="domain" description="Replication-associated protein ORF2/G2P" evidence="1">
    <location>
        <begin position="76"/>
        <end position="189"/>
    </location>
</feature>
<name>A0A2R3UAE7_9VIRU</name>
<dbReference type="EMBL" id="MH029525">
    <property type="protein sequence ID" value="AVQ10235.1"/>
    <property type="molecule type" value="Genomic_DNA"/>
</dbReference>
<proteinExistence type="predicted"/>
<organism evidence="2">
    <name type="scientific">Gokushovirinae environmental samples</name>
    <dbReference type="NCBI Taxonomy" id="1478972"/>
    <lineage>
        <taxon>Viruses</taxon>
        <taxon>Monodnaviria</taxon>
        <taxon>Sangervirae</taxon>
        <taxon>Phixviricota</taxon>
        <taxon>Malgrandaviricetes</taxon>
        <taxon>Petitvirales</taxon>
        <taxon>Microviridae</taxon>
        <taxon>environmental samples</taxon>
    </lineage>
</organism>
<evidence type="ECO:0000259" key="1">
    <source>
        <dbReference type="Pfam" id="PF23343"/>
    </source>
</evidence>
<evidence type="ECO:0000313" key="2">
    <source>
        <dbReference type="EMBL" id="AVQ10235.1"/>
    </source>
</evidence>
<reference evidence="2" key="1">
    <citation type="submission" date="2018-03" db="EMBL/GenBank/DDBJ databases">
        <title>Twenty-four Novel Viral Genomes identified from the Dushanzi Mud Volcanic Sediment in Xinjiang, China.</title>
        <authorList>
            <person name="Han L."/>
        </authorList>
    </citation>
    <scope>NUCLEOTIDE SEQUENCE</scope>
</reference>
<dbReference type="InterPro" id="IPR056906">
    <property type="entry name" value="ORF2/G2P_dom"/>
</dbReference>
<dbReference type="Pfam" id="PF23343">
    <property type="entry name" value="REP_ORF2-G2P"/>
    <property type="match status" value="1"/>
</dbReference>